<evidence type="ECO:0008006" key="12">
    <source>
        <dbReference type="Google" id="ProtNLM"/>
    </source>
</evidence>
<dbReference type="Proteomes" id="UP000494165">
    <property type="component" value="Unassembled WGS sequence"/>
</dbReference>
<dbReference type="GO" id="GO:0020037">
    <property type="term" value="F:heme binding"/>
    <property type="evidence" value="ECO:0007669"/>
    <property type="project" value="InterPro"/>
</dbReference>
<dbReference type="GO" id="GO:0016705">
    <property type="term" value="F:oxidoreductase activity, acting on paired donors, with incorporation or reduction of molecular oxygen"/>
    <property type="evidence" value="ECO:0007669"/>
    <property type="project" value="InterPro"/>
</dbReference>
<evidence type="ECO:0000256" key="8">
    <source>
        <dbReference type="PIRSR" id="PIRSR602401-1"/>
    </source>
</evidence>
<dbReference type="OrthoDB" id="3945418at2759"/>
<evidence type="ECO:0000256" key="5">
    <source>
        <dbReference type="ARBA" id="ARBA00023002"/>
    </source>
</evidence>
<protein>
    <recommendedName>
        <fullName evidence="12">Cytochrome P450</fullName>
    </recommendedName>
</protein>
<keyword evidence="3 8" id="KW-0349">Heme</keyword>
<dbReference type="PANTHER" id="PTHR24279:SF120">
    <property type="entry name" value="CYTOCHROME P450"/>
    <property type="match status" value="1"/>
</dbReference>
<dbReference type="InterPro" id="IPR036396">
    <property type="entry name" value="Cyt_P450_sf"/>
</dbReference>
<evidence type="ECO:0000256" key="1">
    <source>
        <dbReference type="ARBA" id="ARBA00001971"/>
    </source>
</evidence>
<gene>
    <name evidence="10" type="ORF">CLODIP_2_CD15766</name>
</gene>
<evidence type="ECO:0000256" key="2">
    <source>
        <dbReference type="ARBA" id="ARBA00010617"/>
    </source>
</evidence>
<dbReference type="InterPro" id="IPR001128">
    <property type="entry name" value="Cyt_P450"/>
</dbReference>
<name>A0A8S1BXS8_9INSE</name>
<evidence type="ECO:0000313" key="10">
    <source>
        <dbReference type="EMBL" id="CAB3361559.1"/>
    </source>
</evidence>
<feature type="transmembrane region" description="Helical" evidence="9">
    <location>
        <begin position="574"/>
        <end position="597"/>
    </location>
</feature>
<evidence type="ECO:0000313" key="11">
    <source>
        <dbReference type="Proteomes" id="UP000494165"/>
    </source>
</evidence>
<proteinExistence type="inferred from homology"/>
<keyword evidence="4 8" id="KW-0479">Metal-binding</keyword>
<feature type="binding site" description="axial binding residue" evidence="8">
    <location>
        <position position="565"/>
    </location>
    <ligand>
        <name>heme</name>
        <dbReference type="ChEBI" id="CHEBI:30413"/>
    </ligand>
    <ligandPart>
        <name>Fe</name>
        <dbReference type="ChEBI" id="CHEBI:18248"/>
    </ligandPart>
</feature>
<accession>A0A8S1BXS8</accession>
<keyword evidence="11" id="KW-1185">Reference proteome</keyword>
<dbReference type="SUPFAM" id="SSF48264">
    <property type="entry name" value="Cytochrome P450"/>
    <property type="match status" value="1"/>
</dbReference>
<evidence type="ECO:0000256" key="7">
    <source>
        <dbReference type="ARBA" id="ARBA00023033"/>
    </source>
</evidence>
<dbReference type="InterPro" id="IPR050479">
    <property type="entry name" value="CYP11_CYP27_families"/>
</dbReference>
<evidence type="ECO:0000256" key="4">
    <source>
        <dbReference type="ARBA" id="ARBA00022723"/>
    </source>
</evidence>
<keyword evidence="7" id="KW-0503">Monooxygenase</keyword>
<evidence type="ECO:0000256" key="3">
    <source>
        <dbReference type="ARBA" id="ARBA00022617"/>
    </source>
</evidence>
<evidence type="ECO:0000256" key="9">
    <source>
        <dbReference type="SAM" id="Phobius"/>
    </source>
</evidence>
<keyword evidence="9" id="KW-1133">Transmembrane helix</keyword>
<dbReference type="CDD" id="cd11054">
    <property type="entry name" value="CYP24A1-like"/>
    <property type="match status" value="1"/>
</dbReference>
<dbReference type="PANTHER" id="PTHR24279">
    <property type="entry name" value="CYTOCHROME P450"/>
    <property type="match status" value="1"/>
</dbReference>
<dbReference type="InterPro" id="IPR002401">
    <property type="entry name" value="Cyt_P450_E_grp-I"/>
</dbReference>
<dbReference type="PRINTS" id="PR00463">
    <property type="entry name" value="EP450I"/>
</dbReference>
<keyword evidence="9" id="KW-0472">Membrane</keyword>
<keyword evidence="6 8" id="KW-0408">Iron</keyword>
<reference evidence="10 11" key="1">
    <citation type="submission" date="2020-04" db="EMBL/GenBank/DDBJ databases">
        <authorList>
            <person name="Alioto T."/>
            <person name="Alioto T."/>
            <person name="Gomez Garrido J."/>
        </authorList>
    </citation>
    <scope>NUCLEOTIDE SEQUENCE [LARGE SCALE GENOMIC DNA]</scope>
</reference>
<dbReference type="EMBL" id="CADEPI010000006">
    <property type="protein sequence ID" value="CAB3361559.1"/>
    <property type="molecule type" value="Genomic_DNA"/>
</dbReference>
<dbReference type="GO" id="GO:0004497">
    <property type="term" value="F:monooxygenase activity"/>
    <property type="evidence" value="ECO:0007669"/>
    <property type="project" value="UniProtKB-KW"/>
</dbReference>
<keyword evidence="9" id="KW-0812">Transmembrane</keyword>
<evidence type="ECO:0000256" key="6">
    <source>
        <dbReference type="ARBA" id="ARBA00023004"/>
    </source>
</evidence>
<organism evidence="10 11">
    <name type="scientific">Cloeon dipterum</name>
    <dbReference type="NCBI Taxonomy" id="197152"/>
    <lineage>
        <taxon>Eukaryota</taxon>
        <taxon>Metazoa</taxon>
        <taxon>Ecdysozoa</taxon>
        <taxon>Arthropoda</taxon>
        <taxon>Hexapoda</taxon>
        <taxon>Insecta</taxon>
        <taxon>Pterygota</taxon>
        <taxon>Palaeoptera</taxon>
        <taxon>Ephemeroptera</taxon>
        <taxon>Pisciforma</taxon>
        <taxon>Baetidae</taxon>
        <taxon>Cloeon</taxon>
    </lineage>
</organism>
<dbReference type="Pfam" id="PF00067">
    <property type="entry name" value="p450"/>
    <property type="match status" value="1"/>
</dbReference>
<sequence length="631" mass="71641">MRLPLAEEGRNNNTRTLGTHTYSLCLGSSAGAVDRKRACADSQSTFGSTLVSQDATTPKNNLAPAVLELVFSFFQEKRRAMRLIVAFVSTLLAAFWEPVKYTWRHLLIWLQKMITAADIKFALKHKQTLFALQRVALPGLKDIPGPVALPIFGTRWIYNKYFGRYTITKIHEAYQSMFKEYGQVIKEEAFFNYPVISTCSAQDIEKLIKFPSKFPLRPPNGIVSKYRQNTPGRYNDGGLTNEQGKAWHRLRESTTHDMVNTRVIQNLIADVNDMAIDYIAGINKLRDPDTGRVQDIIELNRKLGFESTCLLGLGCRVGFLEDELNPRVKRLSQATNCLFEALNEANYNLPLWRYFPNSTYKKLAKAEEDLYELACEYLEPALQRIEESYEPEAAQTVLIGILKRSDLDDKDKKSSIVDFVSSGMNTIGNTLSLLLYLIAKNPDAQTKLYEEINNLLEPDEPISAKYLNSARYLKACVQEYFRILPTAPQIARIVESEMVLSGYQVPEWSVVLCHTSAACKNENYFHQADKFIPERWIASEVEANPDLKVQYPFLVSPFGFQRRICPGKKFTEQMLHIFLATVSTFLVIIWPTLVNVLSNSGCSSIRSAVRERFGAGVQVPVGPGWPTHYRF</sequence>
<dbReference type="GO" id="GO:0005506">
    <property type="term" value="F:iron ion binding"/>
    <property type="evidence" value="ECO:0007669"/>
    <property type="project" value="InterPro"/>
</dbReference>
<comment type="caution">
    <text evidence="10">The sequence shown here is derived from an EMBL/GenBank/DDBJ whole genome shotgun (WGS) entry which is preliminary data.</text>
</comment>
<keyword evidence="5" id="KW-0560">Oxidoreductase</keyword>
<comment type="similarity">
    <text evidence="2">Belongs to the cytochrome P450 family.</text>
</comment>
<comment type="cofactor">
    <cofactor evidence="1 8">
        <name>heme</name>
        <dbReference type="ChEBI" id="CHEBI:30413"/>
    </cofactor>
</comment>
<dbReference type="Gene3D" id="1.10.630.10">
    <property type="entry name" value="Cytochrome P450"/>
    <property type="match status" value="1"/>
</dbReference>
<dbReference type="AlphaFoldDB" id="A0A8S1BXS8"/>